<dbReference type="Pfam" id="PF18962">
    <property type="entry name" value="Por_Secre_tail"/>
    <property type="match status" value="1"/>
</dbReference>
<organism evidence="11 12">
    <name type="scientific">Microscilla marina ATCC 23134</name>
    <dbReference type="NCBI Taxonomy" id="313606"/>
    <lineage>
        <taxon>Bacteria</taxon>
        <taxon>Pseudomonadati</taxon>
        <taxon>Bacteroidota</taxon>
        <taxon>Cytophagia</taxon>
        <taxon>Cytophagales</taxon>
        <taxon>Microscillaceae</taxon>
        <taxon>Microscilla</taxon>
    </lineage>
</organism>
<dbReference type="InterPro" id="IPR024079">
    <property type="entry name" value="MetalloPept_cat_dom_sf"/>
</dbReference>
<evidence type="ECO:0000256" key="2">
    <source>
        <dbReference type="ARBA" id="ARBA00022670"/>
    </source>
</evidence>
<dbReference type="SUPFAM" id="SSF55486">
    <property type="entry name" value="Metalloproteases ('zincins'), catalytic domain"/>
    <property type="match status" value="1"/>
</dbReference>
<dbReference type="AlphaFoldDB" id="A1ZZJ9"/>
<comment type="similarity">
    <text evidence="1">Belongs to the peptidase M43B family.</text>
</comment>
<dbReference type="Proteomes" id="UP000004095">
    <property type="component" value="Unassembled WGS sequence"/>
</dbReference>
<evidence type="ECO:0000256" key="7">
    <source>
        <dbReference type="ARBA" id="ARBA00023049"/>
    </source>
</evidence>
<dbReference type="NCBIfam" id="TIGR04183">
    <property type="entry name" value="Por_Secre_tail"/>
    <property type="match status" value="1"/>
</dbReference>
<evidence type="ECO:0000256" key="3">
    <source>
        <dbReference type="ARBA" id="ARBA00022723"/>
    </source>
</evidence>
<evidence type="ECO:0000256" key="1">
    <source>
        <dbReference type="ARBA" id="ARBA00008721"/>
    </source>
</evidence>
<protein>
    <recommendedName>
        <fullName evidence="13">Peptidase M43 pregnancy-associated plasma-A domain-containing protein</fullName>
    </recommendedName>
</protein>
<feature type="domain" description="Secretion system C-terminal sorting" evidence="10">
    <location>
        <begin position="304"/>
        <end position="378"/>
    </location>
</feature>
<dbReference type="Pfam" id="PF05572">
    <property type="entry name" value="Peptidase_M43"/>
    <property type="match status" value="1"/>
</dbReference>
<keyword evidence="6" id="KW-0862">Zinc</keyword>
<evidence type="ECO:0000313" key="11">
    <source>
        <dbReference type="EMBL" id="EAY24194.1"/>
    </source>
</evidence>
<evidence type="ECO:0000259" key="10">
    <source>
        <dbReference type="Pfam" id="PF18962"/>
    </source>
</evidence>
<dbReference type="Gene3D" id="3.40.390.10">
    <property type="entry name" value="Collagenase (Catalytic Domain)"/>
    <property type="match status" value="1"/>
</dbReference>
<dbReference type="CDD" id="cd04275">
    <property type="entry name" value="ZnMc_pappalysin_like"/>
    <property type="match status" value="1"/>
</dbReference>
<feature type="domain" description="Peptidase M43 pregnancy-associated plasma-A" evidence="9">
    <location>
        <begin position="134"/>
        <end position="279"/>
    </location>
</feature>
<dbReference type="eggNOG" id="COG3291">
    <property type="taxonomic scope" value="Bacteria"/>
</dbReference>
<sequence length="380" mass="41693">MRLPTDLAKFEHWLKAKKALHRTRTTATIYKIPIVVHVIHDKGVTEGEKENLSEATIRRLISNLNDDFRKRKNTLGYNTHPAGADARIEFQLAQIAPDGSPTNGIVRIDQSTVPPDTSGQYPSLVESAAGYSYWSPEQYLNLWLYPVPKVLLGRAVFPEADLPGITPPEKEIKADGVFINSVLFQEGEDNHFNLGRTLTHEIGHFLGLFHTWGITGGCDSDDFCEDTPPVANAHGVGCDPKPTACNGEPAMIENYMDYSYDECMNIFTHDQVARMRIVMANSPRRQTLATSPGLIRLSTNQVKVYPNPATNRVTIVPSAQLQGQQVQVGVYSMQGALLSQYNGTALGTIQIKIPAGASGMVLVKIKGTATNLVKKVLVGL</sequence>
<dbReference type="PANTHER" id="PTHR47466:SF1">
    <property type="entry name" value="METALLOPROTEASE MEP1 (AFU_ORTHOLOGUE AFUA_1G07730)-RELATED"/>
    <property type="match status" value="1"/>
</dbReference>
<accession>A1ZZJ9</accession>
<keyword evidence="5" id="KW-0378">Hydrolase</keyword>
<dbReference type="PANTHER" id="PTHR47466">
    <property type="match status" value="1"/>
</dbReference>
<keyword evidence="8" id="KW-1015">Disulfide bond</keyword>
<dbReference type="InterPro" id="IPR008754">
    <property type="entry name" value="Peptidase_M43"/>
</dbReference>
<evidence type="ECO:0000256" key="8">
    <source>
        <dbReference type="ARBA" id="ARBA00023157"/>
    </source>
</evidence>
<dbReference type="GO" id="GO:0006508">
    <property type="term" value="P:proteolysis"/>
    <property type="evidence" value="ECO:0007669"/>
    <property type="project" value="UniProtKB-KW"/>
</dbReference>
<evidence type="ECO:0000259" key="9">
    <source>
        <dbReference type="Pfam" id="PF05572"/>
    </source>
</evidence>
<keyword evidence="3" id="KW-0479">Metal-binding</keyword>
<evidence type="ECO:0000313" key="12">
    <source>
        <dbReference type="Proteomes" id="UP000004095"/>
    </source>
</evidence>
<keyword evidence="12" id="KW-1185">Reference proteome</keyword>
<name>A1ZZJ9_MICM2</name>
<keyword evidence="7" id="KW-0482">Metalloprotease</keyword>
<reference evidence="11 12" key="1">
    <citation type="submission" date="2007-01" db="EMBL/GenBank/DDBJ databases">
        <authorList>
            <person name="Haygood M."/>
            <person name="Podell S."/>
            <person name="Anderson C."/>
            <person name="Hopkinson B."/>
            <person name="Roe K."/>
            <person name="Barbeau K."/>
            <person name="Gaasterland T."/>
            <person name="Ferriera S."/>
            <person name="Johnson J."/>
            <person name="Kravitz S."/>
            <person name="Beeson K."/>
            <person name="Sutton G."/>
            <person name="Rogers Y.-H."/>
            <person name="Friedman R."/>
            <person name="Frazier M."/>
            <person name="Venter J.C."/>
        </authorList>
    </citation>
    <scope>NUCLEOTIDE SEQUENCE [LARGE SCALE GENOMIC DNA]</scope>
    <source>
        <strain evidence="11 12">ATCC 23134</strain>
    </source>
</reference>
<evidence type="ECO:0000256" key="4">
    <source>
        <dbReference type="ARBA" id="ARBA00022729"/>
    </source>
</evidence>
<proteinExistence type="inferred from homology"/>
<evidence type="ECO:0008006" key="13">
    <source>
        <dbReference type="Google" id="ProtNLM"/>
    </source>
</evidence>
<keyword evidence="2" id="KW-0645">Protease</keyword>
<evidence type="ECO:0000256" key="6">
    <source>
        <dbReference type="ARBA" id="ARBA00022833"/>
    </source>
</evidence>
<dbReference type="InterPro" id="IPR026444">
    <property type="entry name" value="Secre_tail"/>
</dbReference>
<gene>
    <name evidence="11" type="ORF">M23134_01782</name>
</gene>
<dbReference type="EMBL" id="AAWS01000078">
    <property type="protein sequence ID" value="EAY24194.1"/>
    <property type="molecule type" value="Genomic_DNA"/>
</dbReference>
<dbReference type="GO" id="GO:0008237">
    <property type="term" value="F:metallopeptidase activity"/>
    <property type="evidence" value="ECO:0007669"/>
    <property type="project" value="UniProtKB-KW"/>
</dbReference>
<evidence type="ECO:0000256" key="5">
    <source>
        <dbReference type="ARBA" id="ARBA00022801"/>
    </source>
</evidence>
<comment type="caution">
    <text evidence="11">The sequence shown here is derived from an EMBL/GenBank/DDBJ whole genome shotgun (WGS) entry which is preliminary data.</text>
</comment>
<keyword evidence="4" id="KW-0732">Signal</keyword>
<dbReference type="GO" id="GO:0046872">
    <property type="term" value="F:metal ion binding"/>
    <property type="evidence" value="ECO:0007669"/>
    <property type="project" value="UniProtKB-KW"/>
</dbReference>